<evidence type="ECO:0000256" key="1">
    <source>
        <dbReference type="ARBA" id="ARBA00010617"/>
    </source>
</evidence>
<keyword evidence="2 7" id="KW-0349">Heme</keyword>
<keyword evidence="3 7" id="KW-0479">Metal-binding</keyword>
<dbReference type="InterPro" id="IPR036396">
    <property type="entry name" value="Cyt_P450_sf"/>
</dbReference>
<dbReference type="OrthoDB" id="1470350at2759"/>
<reference evidence="10 11" key="1">
    <citation type="submission" date="2018-06" db="EMBL/GenBank/DDBJ databases">
        <title>Comparative genomics reveals the genomic features of Rhizophagus irregularis, R. cerebriforme, R. diaphanum and Gigaspora rosea, and their symbiotic lifestyle signature.</title>
        <authorList>
            <person name="Morin E."/>
            <person name="San Clemente H."/>
            <person name="Chen E.C.H."/>
            <person name="De La Providencia I."/>
            <person name="Hainaut M."/>
            <person name="Kuo A."/>
            <person name="Kohler A."/>
            <person name="Murat C."/>
            <person name="Tang N."/>
            <person name="Roy S."/>
            <person name="Loubradou J."/>
            <person name="Henrissat B."/>
            <person name="Grigoriev I.V."/>
            <person name="Corradi N."/>
            <person name="Roux C."/>
            <person name="Martin F.M."/>
        </authorList>
    </citation>
    <scope>NUCLEOTIDE SEQUENCE [LARGE SCALE GENOMIC DNA]</scope>
    <source>
        <strain evidence="10 11">DAOM 227022</strain>
    </source>
</reference>
<dbReference type="Gene3D" id="1.10.630.10">
    <property type="entry name" value="Cytochrome P450"/>
    <property type="match status" value="1"/>
</dbReference>
<dbReference type="InterPro" id="IPR017972">
    <property type="entry name" value="Cyt_P450_CS"/>
</dbReference>
<keyword evidence="4 8" id="KW-0560">Oxidoreductase</keyword>
<dbReference type="GO" id="GO:0016705">
    <property type="term" value="F:oxidoreductase activity, acting on paired donors, with incorporation or reduction of molecular oxygen"/>
    <property type="evidence" value="ECO:0007669"/>
    <property type="project" value="InterPro"/>
</dbReference>
<evidence type="ECO:0000256" key="3">
    <source>
        <dbReference type="ARBA" id="ARBA00022723"/>
    </source>
</evidence>
<protein>
    <submittedName>
        <fullName evidence="10">Cytochrome P450</fullName>
    </submittedName>
</protein>
<dbReference type="Pfam" id="PF00067">
    <property type="entry name" value="p450"/>
    <property type="match status" value="1"/>
</dbReference>
<dbReference type="PANTHER" id="PTHR24291">
    <property type="entry name" value="CYTOCHROME P450 FAMILY 4"/>
    <property type="match status" value="1"/>
</dbReference>
<dbReference type="PRINTS" id="PR00463">
    <property type="entry name" value="EP450I"/>
</dbReference>
<dbReference type="EMBL" id="QKYT01000895">
    <property type="protein sequence ID" value="RIA80803.1"/>
    <property type="molecule type" value="Genomic_DNA"/>
</dbReference>
<feature type="chain" id="PRO_5017180505" evidence="9">
    <location>
        <begin position="18"/>
        <end position="493"/>
    </location>
</feature>
<comment type="cofactor">
    <cofactor evidence="7">
        <name>heme</name>
        <dbReference type="ChEBI" id="CHEBI:30413"/>
    </cofactor>
</comment>
<dbReference type="GO" id="GO:0020037">
    <property type="term" value="F:heme binding"/>
    <property type="evidence" value="ECO:0007669"/>
    <property type="project" value="InterPro"/>
</dbReference>
<sequence length="493" mass="57730">MWIFLGLFIFAVYLVQKNYHRKHKILLGREVPKIPFIPVLWSVLTGPHVDVLEIIPDKYYEAGIYKARLGANDYYTIISADFARTILNEPEDIAPKYQFSSELPVLKFYGNGIVFSNGEKWRTHRKLSNPAFNRALSPHVMGDVVLNTFRYLQNDIHKPVDIYELLQRITIEVLGQVAFGYSFGTLKSKELPDIVRKYKSIINHVESYPSYVFPFLNKLPTKRNRIFNAEIKDFDKFIFEIIDLKKIELAKRKKLNEKKKLNNEELLVSMLEASEQENINIGPQDLRDNMANFFSAGNDTTSMAVSSSIYHLAKYPEMQERARKEVIKALGNEVKIPTAEKLKEMKYVNAIIKESLRKYPAPMTYRQLQKPTKLGEYVLPENSIVKVSNYGVHHDPKHWDDPYKFDPERWLTNEKRHQFSYIPFSIGPRNCIGQNFSIMEQRIILVMFLLKYEWSLPENSIHKEELVLGPAFLFRPKNLEINFRERINLDNKK</sequence>
<evidence type="ECO:0000256" key="2">
    <source>
        <dbReference type="ARBA" id="ARBA00022617"/>
    </source>
</evidence>
<keyword evidence="5 7" id="KW-0408">Iron</keyword>
<evidence type="ECO:0000256" key="9">
    <source>
        <dbReference type="SAM" id="SignalP"/>
    </source>
</evidence>
<dbReference type="AlphaFoldDB" id="A0A397S315"/>
<feature type="signal peptide" evidence="9">
    <location>
        <begin position="1"/>
        <end position="17"/>
    </location>
</feature>
<dbReference type="PROSITE" id="PS00086">
    <property type="entry name" value="CYTOCHROME_P450"/>
    <property type="match status" value="1"/>
</dbReference>
<keyword evidence="11" id="KW-1185">Reference proteome</keyword>
<keyword evidence="9" id="KW-0732">Signal</keyword>
<gene>
    <name evidence="10" type="ORF">C1645_838051</name>
</gene>
<keyword evidence="6 8" id="KW-0503">Monooxygenase</keyword>
<comment type="similarity">
    <text evidence="1 8">Belongs to the cytochrome P450 family.</text>
</comment>
<evidence type="ECO:0000313" key="10">
    <source>
        <dbReference type="EMBL" id="RIA80803.1"/>
    </source>
</evidence>
<dbReference type="GO" id="GO:0005506">
    <property type="term" value="F:iron ion binding"/>
    <property type="evidence" value="ECO:0007669"/>
    <property type="project" value="InterPro"/>
</dbReference>
<dbReference type="Proteomes" id="UP000265703">
    <property type="component" value="Unassembled WGS sequence"/>
</dbReference>
<accession>A0A397S315</accession>
<evidence type="ECO:0000256" key="7">
    <source>
        <dbReference type="PIRSR" id="PIRSR602401-1"/>
    </source>
</evidence>
<dbReference type="InterPro" id="IPR002401">
    <property type="entry name" value="Cyt_P450_E_grp-I"/>
</dbReference>
<feature type="binding site" description="axial binding residue" evidence="7">
    <location>
        <position position="431"/>
    </location>
    <ligand>
        <name>heme</name>
        <dbReference type="ChEBI" id="CHEBI:30413"/>
    </ligand>
    <ligandPart>
        <name>Fe</name>
        <dbReference type="ChEBI" id="CHEBI:18248"/>
    </ligandPart>
</feature>
<evidence type="ECO:0000256" key="6">
    <source>
        <dbReference type="ARBA" id="ARBA00023033"/>
    </source>
</evidence>
<dbReference type="PANTHER" id="PTHR24291:SF50">
    <property type="entry name" value="BIFUNCTIONAL ALBAFLAVENONE MONOOXYGENASE_TERPENE SYNTHASE"/>
    <property type="match status" value="1"/>
</dbReference>
<dbReference type="GO" id="GO:0004497">
    <property type="term" value="F:monooxygenase activity"/>
    <property type="evidence" value="ECO:0007669"/>
    <property type="project" value="UniProtKB-KW"/>
</dbReference>
<name>A0A397S315_9GLOM</name>
<organism evidence="10 11">
    <name type="scientific">Glomus cerebriforme</name>
    <dbReference type="NCBI Taxonomy" id="658196"/>
    <lineage>
        <taxon>Eukaryota</taxon>
        <taxon>Fungi</taxon>
        <taxon>Fungi incertae sedis</taxon>
        <taxon>Mucoromycota</taxon>
        <taxon>Glomeromycotina</taxon>
        <taxon>Glomeromycetes</taxon>
        <taxon>Glomerales</taxon>
        <taxon>Glomeraceae</taxon>
        <taxon>Glomus</taxon>
    </lineage>
</organism>
<comment type="caution">
    <text evidence="10">The sequence shown here is derived from an EMBL/GenBank/DDBJ whole genome shotgun (WGS) entry which is preliminary data.</text>
</comment>
<dbReference type="SUPFAM" id="SSF48264">
    <property type="entry name" value="Cytochrome P450"/>
    <property type="match status" value="1"/>
</dbReference>
<dbReference type="PRINTS" id="PR00385">
    <property type="entry name" value="P450"/>
</dbReference>
<dbReference type="STRING" id="658196.A0A397S315"/>
<evidence type="ECO:0000256" key="5">
    <source>
        <dbReference type="ARBA" id="ARBA00023004"/>
    </source>
</evidence>
<evidence type="ECO:0000313" key="11">
    <source>
        <dbReference type="Proteomes" id="UP000265703"/>
    </source>
</evidence>
<dbReference type="InterPro" id="IPR050196">
    <property type="entry name" value="Cytochrome_P450_Monoox"/>
</dbReference>
<proteinExistence type="inferred from homology"/>
<evidence type="ECO:0000256" key="8">
    <source>
        <dbReference type="RuleBase" id="RU000461"/>
    </source>
</evidence>
<evidence type="ECO:0000256" key="4">
    <source>
        <dbReference type="ARBA" id="ARBA00023002"/>
    </source>
</evidence>
<dbReference type="InterPro" id="IPR001128">
    <property type="entry name" value="Cyt_P450"/>
</dbReference>